<comment type="caution">
    <text evidence="1">The sequence shown here is derived from an EMBL/GenBank/DDBJ whole genome shotgun (WGS) entry which is preliminary data.</text>
</comment>
<dbReference type="EMBL" id="VSRR010002554">
    <property type="protein sequence ID" value="MPC32063.1"/>
    <property type="molecule type" value="Genomic_DNA"/>
</dbReference>
<keyword evidence="2" id="KW-1185">Reference proteome</keyword>
<accession>A0A5B7EG97</accession>
<reference evidence="1 2" key="1">
    <citation type="submission" date="2019-05" db="EMBL/GenBank/DDBJ databases">
        <title>Another draft genome of Portunus trituberculatus and its Hox gene families provides insights of decapod evolution.</title>
        <authorList>
            <person name="Jeong J.-H."/>
            <person name="Song I."/>
            <person name="Kim S."/>
            <person name="Choi T."/>
            <person name="Kim D."/>
            <person name="Ryu S."/>
            <person name="Kim W."/>
        </authorList>
    </citation>
    <scope>NUCLEOTIDE SEQUENCE [LARGE SCALE GENOMIC DNA]</scope>
    <source>
        <tissue evidence="1">Muscle</tissue>
    </source>
</reference>
<evidence type="ECO:0000313" key="2">
    <source>
        <dbReference type="Proteomes" id="UP000324222"/>
    </source>
</evidence>
<name>A0A5B7EG97_PORTR</name>
<dbReference type="Proteomes" id="UP000324222">
    <property type="component" value="Unassembled WGS sequence"/>
</dbReference>
<evidence type="ECO:0000313" key="1">
    <source>
        <dbReference type="EMBL" id="MPC32063.1"/>
    </source>
</evidence>
<sequence length="106" mass="12212">MSGSGTLQGLASSVRRAKAEKMWLGKHFASARVHCPLVWTDHNSLDYKEIFDYLTLKMKHILSLYLFAEISILGDFSVHHQLWFSPPFIELLGELDFNFAIFHDLD</sequence>
<protein>
    <submittedName>
        <fullName evidence="1">Uncharacterized protein</fullName>
    </submittedName>
</protein>
<organism evidence="1 2">
    <name type="scientific">Portunus trituberculatus</name>
    <name type="common">Swimming crab</name>
    <name type="synonym">Neptunus trituberculatus</name>
    <dbReference type="NCBI Taxonomy" id="210409"/>
    <lineage>
        <taxon>Eukaryota</taxon>
        <taxon>Metazoa</taxon>
        <taxon>Ecdysozoa</taxon>
        <taxon>Arthropoda</taxon>
        <taxon>Crustacea</taxon>
        <taxon>Multicrustacea</taxon>
        <taxon>Malacostraca</taxon>
        <taxon>Eumalacostraca</taxon>
        <taxon>Eucarida</taxon>
        <taxon>Decapoda</taxon>
        <taxon>Pleocyemata</taxon>
        <taxon>Brachyura</taxon>
        <taxon>Eubrachyura</taxon>
        <taxon>Portunoidea</taxon>
        <taxon>Portunidae</taxon>
        <taxon>Portuninae</taxon>
        <taxon>Portunus</taxon>
    </lineage>
</organism>
<dbReference type="AlphaFoldDB" id="A0A5B7EG97"/>
<gene>
    <name evidence="1" type="ORF">E2C01_025366</name>
</gene>
<proteinExistence type="predicted"/>